<dbReference type="Proteomes" id="UP000799444">
    <property type="component" value="Unassembled WGS sequence"/>
</dbReference>
<dbReference type="PROSITE" id="PS00062">
    <property type="entry name" value="ALDOKETO_REDUCTASE_2"/>
    <property type="match status" value="1"/>
</dbReference>
<evidence type="ECO:0000313" key="8">
    <source>
        <dbReference type="EMBL" id="KAF2734050.1"/>
    </source>
</evidence>
<dbReference type="InterPro" id="IPR023210">
    <property type="entry name" value="NADP_OxRdtase_dom"/>
</dbReference>
<dbReference type="PANTHER" id="PTHR43827">
    <property type="entry name" value="2,5-DIKETO-D-GLUCONIC ACID REDUCTASE"/>
    <property type="match status" value="1"/>
</dbReference>
<proteinExistence type="inferred from homology"/>
<dbReference type="GO" id="GO:0016652">
    <property type="term" value="F:oxidoreductase activity, acting on NAD(P)H as acceptor"/>
    <property type="evidence" value="ECO:0007669"/>
    <property type="project" value="InterPro"/>
</dbReference>
<dbReference type="CDD" id="cd19120">
    <property type="entry name" value="AKR_AKR3C2-3"/>
    <property type="match status" value="1"/>
</dbReference>
<feature type="site" description="Lowers pKa of active site Tyr" evidence="6">
    <location>
        <position position="88"/>
    </location>
</feature>
<dbReference type="FunFam" id="3.20.20.100:FF:000002">
    <property type="entry name" value="2,5-diketo-D-gluconic acid reductase A"/>
    <property type="match status" value="1"/>
</dbReference>
<keyword evidence="2" id="KW-0521">NADP</keyword>
<protein>
    <submittedName>
        <fullName evidence="8">Aldo-keto reductase family 1 member C13</fullName>
    </submittedName>
</protein>
<evidence type="ECO:0000256" key="6">
    <source>
        <dbReference type="PIRSR" id="PIRSR000097-3"/>
    </source>
</evidence>
<dbReference type="SUPFAM" id="SSF51430">
    <property type="entry name" value="NAD(P)-linked oxidoreductase"/>
    <property type="match status" value="1"/>
</dbReference>
<dbReference type="Gene3D" id="3.20.20.100">
    <property type="entry name" value="NADP-dependent oxidoreductase domain"/>
    <property type="match status" value="1"/>
</dbReference>
<evidence type="ECO:0000256" key="3">
    <source>
        <dbReference type="ARBA" id="ARBA00023002"/>
    </source>
</evidence>
<evidence type="ECO:0000256" key="4">
    <source>
        <dbReference type="PIRSR" id="PIRSR000097-1"/>
    </source>
</evidence>
<keyword evidence="9" id="KW-1185">Reference proteome</keyword>
<dbReference type="InterPro" id="IPR020471">
    <property type="entry name" value="AKR"/>
</dbReference>
<dbReference type="EMBL" id="ML996153">
    <property type="protein sequence ID" value="KAF2734050.1"/>
    <property type="molecule type" value="Genomic_DNA"/>
</dbReference>
<dbReference type="InterPro" id="IPR036812">
    <property type="entry name" value="NAD(P)_OxRdtase_dom_sf"/>
</dbReference>
<dbReference type="InterPro" id="IPR044494">
    <property type="entry name" value="AKR3C2/3"/>
</dbReference>
<feature type="active site" description="Proton donor" evidence="4">
    <location>
        <position position="63"/>
    </location>
</feature>
<evidence type="ECO:0000256" key="1">
    <source>
        <dbReference type="ARBA" id="ARBA00007905"/>
    </source>
</evidence>
<accession>A0A9P4QYZ6</accession>
<gene>
    <name evidence="8" type="ORF">EJ04DRAFT_512812</name>
</gene>
<feature type="domain" description="NADP-dependent oxidoreductase" evidence="7">
    <location>
        <begin position="23"/>
        <end position="275"/>
    </location>
</feature>
<dbReference type="Pfam" id="PF00248">
    <property type="entry name" value="Aldo_ket_red"/>
    <property type="match status" value="1"/>
</dbReference>
<feature type="binding site" evidence="5">
    <location>
        <position position="118"/>
    </location>
    <ligand>
        <name>substrate</name>
    </ligand>
</feature>
<organism evidence="8 9">
    <name type="scientific">Polyplosphaeria fusca</name>
    <dbReference type="NCBI Taxonomy" id="682080"/>
    <lineage>
        <taxon>Eukaryota</taxon>
        <taxon>Fungi</taxon>
        <taxon>Dikarya</taxon>
        <taxon>Ascomycota</taxon>
        <taxon>Pezizomycotina</taxon>
        <taxon>Dothideomycetes</taxon>
        <taxon>Pleosporomycetidae</taxon>
        <taxon>Pleosporales</taxon>
        <taxon>Tetraplosphaeriaceae</taxon>
        <taxon>Polyplosphaeria</taxon>
    </lineage>
</organism>
<comment type="caution">
    <text evidence="8">The sequence shown here is derived from an EMBL/GenBank/DDBJ whole genome shotgun (WGS) entry which is preliminary data.</text>
</comment>
<dbReference type="OrthoDB" id="416253at2759"/>
<name>A0A9P4QYZ6_9PLEO</name>
<dbReference type="GO" id="GO:0016616">
    <property type="term" value="F:oxidoreductase activity, acting on the CH-OH group of donors, NAD or NADP as acceptor"/>
    <property type="evidence" value="ECO:0007669"/>
    <property type="project" value="UniProtKB-ARBA"/>
</dbReference>
<evidence type="ECO:0000256" key="2">
    <source>
        <dbReference type="ARBA" id="ARBA00022857"/>
    </source>
</evidence>
<reference evidence="8" key="1">
    <citation type="journal article" date="2020" name="Stud. Mycol.">
        <title>101 Dothideomycetes genomes: a test case for predicting lifestyles and emergence of pathogens.</title>
        <authorList>
            <person name="Haridas S."/>
            <person name="Albert R."/>
            <person name="Binder M."/>
            <person name="Bloem J."/>
            <person name="Labutti K."/>
            <person name="Salamov A."/>
            <person name="Andreopoulos B."/>
            <person name="Baker S."/>
            <person name="Barry K."/>
            <person name="Bills G."/>
            <person name="Bluhm B."/>
            <person name="Cannon C."/>
            <person name="Castanera R."/>
            <person name="Culley D."/>
            <person name="Daum C."/>
            <person name="Ezra D."/>
            <person name="Gonzalez J."/>
            <person name="Henrissat B."/>
            <person name="Kuo A."/>
            <person name="Liang C."/>
            <person name="Lipzen A."/>
            <person name="Lutzoni F."/>
            <person name="Magnuson J."/>
            <person name="Mondo S."/>
            <person name="Nolan M."/>
            <person name="Ohm R."/>
            <person name="Pangilinan J."/>
            <person name="Park H.-J."/>
            <person name="Ramirez L."/>
            <person name="Alfaro M."/>
            <person name="Sun H."/>
            <person name="Tritt A."/>
            <person name="Yoshinaga Y."/>
            <person name="Zwiers L.-H."/>
            <person name="Turgeon B."/>
            <person name="Goodwin S."/>
            <person name="Spatafora J."/>
            <person name="Crous P."/>
            <person name="Grigoriev I."/>
        </authorList>
    </citation>
    <scope>NUCLEOTIDE SEQUENCE</scope>
    <source>
        <strain evidence="8">CBS 125425</strain>
    </source>
</reference>
<sequence length="295" mass="32826">MAKIHTPIPSLKLNDGTSMPMLGYGTGTAWYKKTDTGLDQACIDSIKLAIGLDYTHLDGAEVYKTEPELGIAIKESGVPREKLYVVTKVLNAKEDVEGSLKTSLKKLQLDYVDLYLIHQPFWAKSDEELQSSWAEMEKLKEAGLTKSIGVSNYLQNHLEAVLKTAKVVPACNQIEFHPYLQHPGLLDFHKKHGIATTAYGPLSAATKAKPGPTDDFLAALAKKYAVSEGEISLRWCIDQDVVPITTSGKEQRLSDYLRAATFKLTPAEIKEMNELGQQKHYRGFWGHIFSEDDRS</sequence>
<evidence type="ECO:0000259" key="7">
    <source>
        <dbReference type="Pfam" id="PF00248"/>
    </source>
</evidence>
<evidence type="ECO:0000256" key="5">
    <source>
        <dbReference type="PIRSR" id="PIRSR000097-2"/>
    </source>
</evidence>
<dbReference type="AlphaFoldDB" id="A0A9P4QYZ6"/>
<comment type="similarity">
    <text evidence="1">Belongs to the aldo/keto reductase family.</text>
</comment>
<dbReference type="PRINTS" id="PR00069">
    <property type="entry name" value="ALDKETRDTASE"/>
</dbReference>
<evidence type="ECO:0000313" key="9">
    <source>
        <dbReference type="Proteomes" id="UP000799444"/>
    </source>
</evidence>
<dbReference type="PIRSF" id="PIRSF000097">
    <property type="entry name" value="AKR"/>
    <property type="match status" value="1"/>
</dbReference>
<dbReference type="InterPro" id="IPR018170">
    <property type="entry name" value="Aldo/ket_reductase_CS"/>
</dbReference>
<keyword evidence="3" id="KW-0560">Oxidoreductase</keyword>
<dbReference type="PANTHER" id="PTHR43827:SF3">
    <property type="entry name" value="NADP-DEPENDENT OXIDOREDUCTASE DOMAIN-CONTAINING PROTEIN"/>
    <property type="match status" value="1"/>
</dbReference>